<dbReference type="Gene3D" id="3.90.1640.10">
    <property type="entry name" value="inorganic pyrophosphatase (n-terminal core)"/>
    <property type="match status" value="1"/>
</dbReference>
<evidence type="ECO:0000259" key="2">
    <source>
        <dbReference type="Pfam" id="PF01368"/>
    </source>
</evidence>
<dbReference type="EMBL" id="BMOC01000026">
    <property type="protein sequence ID" value="GGJ16253.1"/>
    <property type="molecule type" value="Genomic_DNA"/>
</dbReference>
<dbReference type="Pfam" id="PF01368">
    <property type="entry name" value="DHH"/>
    <property type="match status" value="1"/>
</dbReference>
<reference evidence="4" key="2">
    <citation type="submission" date="2020-09" db="EMBL/GenBank/DDBJ databases">
        <authorList>
            <person name="Sun Q."/>
            <person name="Ohkuma M."/>
        </authorList>
    </citation>
    <scope>NUCLEOTIDE SEQUENCE</scope>
    <source>
        <strain evidence="4">JCM 14359</strain>
    </source>
</reference>
<comment type="caution">
    <text evidence="4">The sequence shown here is derived from an EMBL/GenBank/DDBJ whole genome shotgun (WGS) entry which is preliminary data.</text>
</comment>
<keyword evidence="5" id="KW-1185">Reference proteome</keyword>
<dbReference type="PANTHER" id="PTHR47618">
    <property type="entry name" value="BIFUNCTIONAL OLIGORIBONUCLEASE AND PAP PHOSPHATASE NRNA"/>
    <property type="match status" value="1"/>
</dbReference>
<dbReference type="GO" id="GO:0003676">
    <property type="term" value="F:nucleic acid binding"/>
    <property type="evidence" value="ECO:0007669"/>
    <property type="project" value="InterPro"/>
</dbReference>
<dbReference type="InterPro" id="IPR003156">
    <property type="entry name" value="DHHA1_dom"/>
</dbReference>
<feature type="region of interest" description="Disordered" evidence="1">
    <location>
        <begin position="27"/>
        <end position="56"/>
    </location>
</feature>
<dbReference type="InterPro" id="IPR038763">
    <property type="entry name" value="DHH_sf"/>
</dbReference>
<protein>
    <submittedName>
        <fullName evidence="4">DHH family phosphoesterase</fullName>
    </submittedName>
</protein>
<evidence type="ECO:0000259" key="3">
    <source>
        <dbReference type="Pfam" id="PF02272"/>
    </source>
</evidence>
<dbReference type="RefSeq" id="WP_188788431.1">
    <property type="nucleotide sequence ID" value="NZ_BMOC01000026.1"/>
</dbReference>
<dbReference type="AlphaFoldDB" id="A0A830EW33"/>
<dbReference type="PANTHER" id="PTHR47618:SF1">
    <property type="entry name" value="BIFUNCTIONAL OLIGORIBONUCLEASE AND PAP PHOSPHATASE NRNA"/>
    <property type="match status" value="1"/>
</dbReference>
<evidence type="ECO:0000313" key="4">
    <source>
        <dbReference type="EMBL" id="GGJ16253.1"/>
    </source>
</evidence>
<evidence type="ECO:0000256" key="1">
    <source>
        <dbReference type="SAM" id="MobiDB-lite"/>
    </source>
</evidence>
<dbReference type="InterPro" id="IPR051319">
    <property type="entry name" value="Oligoribo/pAp-PDE_c-di-AMP_PDE"/>
</dbReference>
<dbReference type="SUPFAM" id="SSF64182">
    <property type="entry name" value="DHH phosphoesterases"/>
    <property type="match status" value="1"/>
</dbReference>
<name>A0A830EW33_9EURY</name>
<accession>A0A830EW33</accession>
<organism evidence="4 5">
    <name type="scientific">Halobellus salinus</name>
    <dbReference type="NCBI Taxonomy" id="931585"/>
    <lineage>
        <taxon>Archaea</taxon>
        <taxon>Methanobacteriati</taxon>
        <taxon>Methanobacteriota</taxon>
        <taxon>Stenosarchaea group</taxon>
        <taxon>Halobacteria</taxon>
        <taxon>Halobacteriales</taxon>
        <taxon>Haloferacaceae</taxon>
        <taxon>Halobellus</taxon>
    </lineage>
</organism>
<evidence type="ECO:0000313" key="5">
    <source>
        <dbReference type="Proteomes" id="UP000653099"/>
    </source>
</evidence>
<feature type="domain" description="DHHA1" evidence="3">
    <location>
        <begin position="354"/>
        <end position="435"/>
    </location>
</feature>
<dbReference type="Proteomes" id="UP000653099">
    <property type="component" value="Unassembled WGS sequence"/>
</dbReference>
<proteinExistence type="predicted"/>
<dbReference type="OrthoDB" id="350705at2157"/>
<dbReference type="Pfam" id="PF02272">
    <property type="entry name" value="DHHA1"/>
    <property type="match status" value="1"/>
</dbReference>
<sequence>MQRRLVLGVCAPLYPAVERLSTRPGSLTVVSSEPLPPDADGSTVTHERSRPDDFSSYPARADLVLVAGADGGTNAASATTAREAFPDAHLVVYVGLDADPTVRERIDAVADRVIDADRVLTNHLEDLTAGAGAERLHRLYATLRRIDGRLAVVMHDNPDPDAIASALGVARVAECVGLDADACYFGTISHQENRAMVNLLDLDLVELDDGSLNEYDGVALVDHSRSGVNDGLSEDTPVDIVVDHHPPRAPVEARFVDLRHDIGATSTLVSDYLSRADVTPGESLATALLFGIRVDTDDFAREVSVADFEAAAWLVSQADLDLLERIESPSITPEVVETLSRAIRDRDVRGDALASNVGSIRDRDALAQAADRLVCMDGIRIAVVYGFTNGTIYVSGRTRGTDIDLGETLRDALDSIGSAGGHADMAGAQVPLGILDDTDEGSEAELTTVVSEVIAGRFFETLKDATTLLNPGDGSEWVFEFPFDRWDRDPEPGRTR</sequence>
<gene>
    <name evidence="4" type="ORF">GCM10008995_27610</name>
</gene>
<dbReference type="InterPro" id="IPR001667">
    <property type="entry name" value="DDH_dom"/>
</dbReference>
<feature type="domain" description="DDH" evidence="2">
    <location>
        <begin position="151"/>
        <end position="292"/>
    </location>
</feature>
<reference evidence="4" key="1">
    <citation type="journal article" date="2014" name="Int. J. Syst. Evol. Microbiol.">
        <title>Complete genome sequence of Corynebacterium casei LMG S-19264T (=DSM 44701T), isolated from a smear-ripened cheese.</title>
        <authorList>
            <consortium name="US DOE Joint Genome Institute (JGI-PGF)"/>
            <person name="Walter F."/>
            <person name="Albersmeier A."/>
            <person name="Kalinowski J."/>
            <person name="Ruckert C."/>
        </authorList>
    </citation>
    <scope>NUCLEOTIDE SEQUENCE</scope>
    <source>
        <strain evidence="4">JCM 14359</strain>
    </source>
</reference>